<organism evidence="2 3">
    <name type="scientific">Bartonella vinsonii</name>
    <name type="common">Rochalimaea vinsonii</name>
    <dbReference type="NCBI Taxonomy" id="33047"/>
    <lineage>
        <taxon>Bacteria</taxon>
        <taxon>Pseudomonadati</taxon>
        <taxon>Pseudomonadota</taxon>
        <taxon>Alphaproteobacteria</taxon>
        <taxon>Hyphomicrobiales</taxon>
        <taxon>Bartonellaceae</taxon>
        <taxon>Bartonella</taxon>
    </lineage>
</organism>
<dbReference type="OrthoDB" id="7922813at2"/>
<dbReference type="RefSeq" id="WP_126603808.1">
    <property type="nucleotide sequence ID" value="NZ_LR134529.1"/>
</dbReference>
<reference evidence="2 3" key="1">
    <citation type="submission" date="2018-12" db="EMBL/GenBank/DDBJ databases">
        <authorList>
            <consortium name="Pathogen Informatics"/>
        </authorList>
    </citation>
    <scope>NUCLEOTIDE SEQUENCE [LARGE SCALE GENOMIC DNA]</scope>
    <source>
        <strain evidence="2 3">NCTC12905</strain>
    </source>
</reference>
<keyword evidence="2" id="KW-0131">Cell cycle</keyword>
<feature type="region of interest" description="Disordered" evidence="1">
    <location>
        <begin position="282"/>
        <end position="342"/>
    </location>
</feature>
<evidence type="ECO:0000313" key="2">
    <source>
        <dbReference type="EMBL" id="VEJ45899.1"/>
    </source>
</evidence>
<gene>
    <name evidence="2" type="ORF">NCTC12905_01578</name>
</gene>
<dbReference type="EMBL" id="LR134529">
    <property type="protein sequence ID" value="VEJ45899.1"/>
    <property type="molecule type" value="Genomic_DNA"/>
</dbReference>
<keyword evidence="2" id="KW-0132">Cell division</keyword>
<protein>
    <submittedName>
        <fullName evidence="2">Protein involved in cell division</fullName>
    </submittedName>
</protein>
<dbReference type="NCBIfam" id="NF033856">
    <property type="entry name" value="T4SS_effec_BID"/>
    <property type="match status" value="1"/>
</dbReference>
<name>A0A3S5C0U8_BARVI</name>
<sequence>MKKHQPSPSPQFNPEELYAKVNKPQRDQRSQSEPEVLYAQVKRPERGQRPHSIPENNPYAPQKPSNPENAYAVPRSGLKPTPLVSPYAVTDLLGAEGRPDFQRLENPLYEGAEGHHPRPLSEHLYAELDFSRQSGQRPAQPVESVYATVGKGNGGPDADHRENLIYQGVEKGRRTPPPRTPQDEVTSKLAQNVNFQYGVAEVQEWCKVVYGNQHALNNQLAKILENPRQGEKILRDLLENPEGPGKLAGQKLFGVKSPARREAEDGFRPLCEAFERHMRITANTHKDLTKNLERGQGSPERQEHKPHHRHHQHHDRGREQSAHQQEQQRSRSPSPKGMAYAM</sequence>
<evidence type="ECO:0000256" key="1">
    <source>
        <dbReference type="SAM" id="MobiDB-lite"/>
    </source>
</evidence>
<evidence type="ECO:0000313" key="3">
    <source>
        <dbReference type="Proteomes" id="UP000274201"/>
    </source>
</evidence>
<dbReference type="GO" id="GO:0051301">
    <property type="term" value="P:cell division"/>
    <property type="evidence" value="ECO:0007669"/>
    <property type="project" value="UniProtKB-KW"/>
</dbReference>
<feature type="compositionally biased region" description="Basic and acidic residues" evidence="1">
    <location>
        <begin position="282"/>
        <end position="293"/>
    </location>
</feature>
<dbReference type="Proteomes" id="UP000274201">
    <property type="component" value="Chromosome"/>
</dbReference>
<proteinExistence type="predicted"/>
<feature type="compositionally biased region" description="Basic and acidic residues" evidence="1">
    <location>
        <begin position="316"/>
        <end position="329"/>
    </location>
</feature>
<dbReference type="AlphaFoldDB" id="A0A3S5C0U8"/>
<accession>A0A3S5C0U8</accession>
<feature type="compositionally biased region" description="Basic residues" evidence="1">
    <location>
        <begin position="304"/>
        <end position="315"/>
    </location>
</feature>
<feature type="region of interest" description="Disordered" evidence="1">
    <location>
        <begin position="1"/>
        <end position="84"/>
    </location>
</feature>